<dbReference type="GO" id="GO:0006338">
    <property type="term" value="P:chromatin remodeling"/>
    <property type="evidence" value="ECO:0007669"/>
    <property type="project" value="InterPro"/>
</dbReference>
<dbReference type="GO" id="GO:0006368">
    <property type="term" value="P:transcription elongation by RNA polymerase II"/>
    <property type="evidence" value="ECO:0007669"/>
    <property type="project" value="TreeGrafter"/>
</dbReference>
<dbReference type="InterPro" id="IPR043151">
    <property type="entry name" value="BAH_sf"/>
</dbReference>
<dbReference type="CDD" id="cd04369">
    <property type="entry name" value="Bromodomain"/>
    <property type="match status" value="2"/>
</dbReference>
<dbReference type="CDD" id="cd04717">
    <property type="entry name" value="BAH_polybromo"/>
    <property type="match status" value="1"/>
</dbReference>
<comment type="caution">
    <text evidence="12">The sequence shown here is derived from an EMBL/GenBank/DDBJ whole genome shotgun (WGS) entry which is preliminary data.</text>
</comment>
<dbReference type="InterPro" id="IPR036427">
    <property type="entry name" value="Bromodomain-like_sf"/>
</dbReference>
<evidence type="ECO:0000256" key="3">
    <source>
        <dbReference type="ARBA" id="ARBA00022853"/>
    </source>
</evidence>
<evidence type="ECO:0000259" key="10">
    <source>
        <dbReference type="PROSITE" id="PS50014"/>
    </source>
</evidence>
<keyword evidence="2" id="KW-0677">Repeat</keyword>
<dbReference type="PROSITE" id="PS51038">
    <property type="entry name" value="BAH"/>
    <property type="match status" value="1"/>
</dbReference>
<name>A0A4Q2DNJ3_9AGAR</name>
<dbReference type="PROSITE" id="PS50014">
    <property type="entry name" value="BROMODOMAIN_2"/>
    <property type="match status" value="1"/>
</dbReference>
<organism evidence="12 13">
    <name type="scientific">Candolleomyces aberdarensis</name>
    <dbReference type="NCBI Taxonomy" id="2316362"/>
    <lineage>
        <taxon>Eukaryota</taxon>
        <taxon>Fungi</taxon>
        <taxon>Dikarya</taxon>
        <taxon>Basidiomycota</taxon>
        <taxon>Agaricomycotina</taxon>
        <taxon>Agaricomycetes</taxon>
        <taxon>Agaricomycetidae</taxon>
        <taxon>Agaricales</taxon>
        <taxon>Agaricineae</taxon>
        <taxon>Psathyrellaceae</taxon>
        <taxon>Candolleomyces</taxon>
    </lineage>
</organism>
<dbReference type="PANTHER" id="PTHR16062:SF21">
    <property type="entry name" value="CHROMATIN STRUCTURE-REMODELING COMPLEX SUBUNIT RSC1-RELATED"/>
    <property type="match status" value="1"/>
</dbReference>
<dbReference type="SMART" id="SM00297">
    <property type="entry name" value="BROMO"/>
    <property type="match status" value="2"/>
</dbReference>
<evidence type="ECO:0000256" key="2">
    <source>
        <dbReference type="ARBA" id="ARBA00022737"/>
    </source>
</evidence>
<dbReference type="SMART" id="SM00439">
    <property type="entry name" value="BAH"/>
    <property type="match status" value="1"/>
</dbReference>
<comment type="subcellular location">
    <subcellularLocation>
        <location evidence="1">Nucleus</location>
    </subcellularLocation>
</comment>
<protein>
    <submittedName>
        <fullName evidence="12">Uncharacterized protein</fullName>
    </submittedName>
</protein>
<dbReference type="SUPFAM" id="SSF47370">
    <property type="entry name" value="Bromodomain"/>
    <property type="match status" value="2"/>
</dbReference>
<keyword evidence="4" id="KW-0805">Transcription regulation</keyword>
<dbReference type="GO" id="GO:0016586">
    <property type="term" value="C:RSC-type complex"/>
    <property type="evidence" value="ECO:0007669"/>
    <property type="project" value="InterPro"/>
</dbReference>
<keyword evidence="6" id="KW-0804">Transcription</keyword>
<dbReference type="GO" id="GO:0003682">
    <property type="term" value="F:chromatin binding"/>
    <property type="evidence" value="ECO:0007669"/>
    <property type="project" value="InterPro"/>
</dbReference>
<feature type="compositionally biased region" description="Polar residues" evidence="9">
    <location>
        <begin position="186"/>
        <end position="199"/>
    </location>
</feature>
<dbReference type="Gene3D" id="1.20.920.10">
    <property type="entry name" value="Bromodomain-like"/>
    <property type="match status" value="2"/>
</dbReference>
<reference evidence="12 13" key="1">
    <citation type="submission" date="2019-01" db="EMBL/GenBank/DDBJ databases">
        <title>Draft genome sequence of Psathyrella aberdarensis IHI B618.</title>
        <authorList>
            <person name="Buettner E."/>
            <person name="Kellner H."/>
        </authorList>
    </citation>
    <scope>NUCLEOTIDE SEQUENCE [LARGE SCALE GENOMIC DNA]</scope>
    <source>
        <strain evidence="12 13">IHI B618</strain>
    </source>
</reference>
<dbReference type="InterPro" id="IPR037382">
    <property type="entry name" value="Rsc/polybromo"/>
</dbReference>
<dbReference type="Gene3D" id="2.30.30.490">
    <property type="match status" value="1"/>
</dbReference>
<evidence type="ECO:0000256" key="7">
    <source>
        <dbReference type="ARBA" id="ARBA00023242"/>
    </source>
</evidence>
<dbReference type="InterPro" id="IPR001025">
    <property type="entry name" value="BAH_dom"/>
</dbReference>
<proteinExistence type="predicted"/>
<dbReference type="AlphaFoldDB" id="A0A4Q2DNJ3"/>
<feature type="domain" description="BAH" evidence="11">
    <location>
        <begin position="413"/>
        <end position="538"/>
    </location>
</feature>
<keyword evidence="7" id="KW-0539">Nucleus</keyword>
<keyword evidence="13" id="KW-1185">Reference proteome</keyword>
<feature type="compositionally biased region" description="Low complexity" evidence="9">
    <location>
        <begin position="153"/>
        <end position="171"/>
    </location>
</feature>
<dbReference type="OrthoDB" id="1742084at2759"/>
<keyword evidence="5 8" id="KW-0103">Bromodomain</keyword>
<sequence length="790" mass="88937">MAITPQQKAALEEIIQTILTATPPKRSRQLAEMFLELVDRTDWAHYYEVIPEPRCLNNIKASVEKGRYKDVKDAYTDLSLVFWNALFYNEPGSQISNDAETLKTLLETEWKKRPVLNPVPRLSPPPSAPQKVHKMIEEEKPKPPAPKPTTRQASIKPATPAAAPSPLPSSSNLVSKTRMITPAPVASTSNTGQHRQSTPEIDVDGMSPDAESSMEDVPIMERDPLSEEIAKQLERGLPRWPGFGDKGWMEYATPDRMAEVVHIVKTHKDIVGNRFGSAFDNVPEESAIPNLSSTAPVSFRLIETRIRENGYSSAKEFDLDMARLFEKARRWHEPQSEPYSRVLLLQRLYQALTSPNPPHSPYVSTTHFAGLIAGPGSVKPVHGADSEGVPNVTMHRVLSKDRQFVDELHYKGWTVKLADWVHLSNPDDPSRPIIGQIFRCWVSEEPAKKGQQGVTVSWYYRPEQTYHPANRSFWEGEVFKTSHFADHPIEDLIEKIACQFTARHVRGRPRPPFWYVGWPLYVCDSRYNDRERIFVKIKNWNSCVPEEVRKSLEFMPIYPFERMVYPARLSSPFLLMKQHGSTNVKMTGGLLPSTEGVPNPADGDKRARKDVGAARVAYPVIPSGAQQQQYYPVYAQQNQAVAAQQYQQQYQQQQMLQGQQQARGPDRSIVTAAGGLHAIGGTAQVVKLPSETAKHFDRDPETNQVLWFASAPVDTARPRKPKHSLEYLNFVANKKRKQEQQAEEGQGRRDGMEVDGNAAKTTTTVPSTVTEMMEKLAKEMFGSSPSAATM</sequence>
<dbReference type="PRINTS" id="PR00503">
    <property type="entry name" value="BROMODOMAIN"/>
</dbReference>
<evidence type="ECO:0000256" key="9">
    <source>
        <dbReference type="SAM" id="MobiDB-lite"/>
    </source>
</evidence>
<dbReference type="PANTHER" id="PTHR16062">
    <property type="entry name" value="SWI/SNF-RELATED"/>
    <property type="match status" value="1"/>
</dbReference>
<evidence type="ECO:0000256" key="6">
    <source>
        <dbReference type="ARBA" id="ARBA00023163"/>
    </source>
</evidence>
<dbReference type="STRING" id="2316362.A0A4Q2DNJ3"/>
<keyword evidence="3" id="KW-0156">Chromatin regulator</keyword>
<dbReference type="Pfam" id="PF00439">
    <property type="entry name" value="Bromodomain"/>
    <property type="match status" value="2"/>
</dbReference>
<evidence type="ECO:0000259" key="11">
    <source>
        <dbReference type="PROSITE" id="PS51038"/>
    </source>
</evidence>
<feature type="region of interest" description="Disordered" evidence="9">
    <location>
        <begin position="587"/>
        <end position="606"/>
    </location>
</feature>
<evidence type="ECO:0000313" key="13">
    <source>
        <dbReference type="Proteomes" id="UP000290288"/>
    </source>
</evidence>
<evidence type="ECO:0000313" key="12">
    <source>
        <dbReference type="EMBL" id="RXW20916.1"/>
    </source>
</evidence>
<gene>
    <name evidence="12" type="ORF">EST38_g4948</name>
</gene>
<dbReference type="Pfam" id="PF01426">
    <property type="entry name" value="BAH"/>
    <property type="match status" value="1"/>
</dbReference>
<dbReference type="EMBL" id="SDEE01000128">
    <property type="protein sequence ID" value="RXW20916.1"/>
    <property type="molecule type" value="Genomic_DNA"/>
</dbReference>
<evidence type="ECO:0000256" key="4">
    <source>
        <dbReference type="ARBA" id="ARBA00023015"/>
    </source>
</evidence>
<feature type="region of interest" description="Disordered" evidence="9">
    <location>
        <begin position="116"/>
        <end position="214"/>
    </location>
</feature>
<accession>A0A4Q2DNJ3</accession>
<evidence type="ECO:0000256" key="8">
    <source>
        <dbReference type="PROSITE-ProRule" id="PRU00035"/>
    </source>
</evidence>
<dbReference type="Proteomes" id="UP000290288">
    <property type="component" value="Unassembled WGS sequence"/>
</dbReference>
<feature type="region of interest" description="Disordered" evidence="9">
    <location>
        <begin position="735"/>
        <end position="768"/>
    </location>
</feature>
<dbReference type="InterPro" id="IPR001487">
    <property type="entry name" value="Bromodomain"/>
</dbReference>
<evidence type="ECO:0000256" key="5">
    <source>
        <dbReference type="ARBA" id="ARBA00023117"/>
    </source>
</evidence>
<feature type="domain" description="Bromo" evidence="10">
    <location>
        <begin position="26"/>
        <end position="96"/>
    </location>
</feature>
<evidence type="ECO:0000256" key="1">
    <source>
        <dbReference type="ARBA" id="ARBA00004123"/>
    </source>
</evidence>